<evidence type="ECO:0000256" key="2">
    <source>
        <dbReference type="ARBA" id="ARBA00022448"/>
    </source>
</evidence>
<dbReference type="PANTHER" id="PTHR30069:SF29">
    <property type="entry name" value="HEMOGLOBIN AND HEMOGLOBIN-HAPTOGLOBIN-BINDING PROTEIN 1-RELATED"/>
    <property type="match status" value="1"/>
</dbReference>
<feature type="domain" description="TonB-dependent receptor-like beta-barrel" evidence="13">
    <location>
        <begin position="352"/>
        <end position="801"/>
    </location>
</feature>
<evidence type="ECO:0000256" key="4">
    <source>
        <dbReference type="ARBA" id="ARBA00022692"/>
    </source>
</evidence>
<comment type="subcellular location">
    <subcellularLocation>
        <location evidence="1 10">Cell outer membrane</location>
        <topology evidence="1 10">Multi-pass membrane protein</topology>
    </subcellularLocation>
</comment>
<keyword evidence="7 10" id="KW-0472">Membrane</keyword>
<feature type="signal peptide" evidence="12">
    <location>
        <begin position="1"/>
        <end position="32"/>
    </location>
</feature>
<dbReference type="AlphaFoldDB" id="B3EGR4"/>
<dbReference type="RefSeq" id="WP_012467045.1">
    <property type="nucleotide sequence ID" value="NC_010803.1"/>
</dbReference>
<dbReference type="SUPFAM" id="SSF49464">
    <property type="entry name" value="Carboxypeptidase regulatory domain-like"/>
    <property type="match status" value="1"/>
</dbReference>
<dbReference type="Gene3D" id="2.170.130.10">
    <property type="entry name" value="TonB-dependent receptor, plug domain"/>
    <property type="match status" value="1"/>
</dbReference>
<evidence type="ECO:0000256" key="12">
    <source>
        <dbReference type="SAM" id="SignalP"/>
    </source>
</evidence>
<evidence type="ECO:0000256" key="9">
    <source>
        <dbReference type="ARBA" id="ARBA00023237"/>
    </source>
</evidence>
<dbReference type="InterPro" id="IPR039426">
    <property type="entry name" value="TonB-dep_rcpt-like"/>
</dbReference>
<keyword evidence="6 11" id="KW-0798">TonB box</keyword>
<dbReference type="InterPro" id="IPR000531">
    <property type="entry name" value="Beta-barrel_TonB"/>
</dbReference>
<dbReference type="CDD" id="cd01347">
    <property type="entry name" value="ligand_gated_channel"/>
    <property type="match status" value="1"/>
</dbReference>
<keyword evidence="9 10" id="KW-0998">Cell outer membrane</keyword>
<evidence type="ECO:0000256" key="8">
    <source>
        <dbReference type="ARBA" id="ARBA00023170"/>
    </source>
</evidence>
<dbReference type="EMBL" id="CP001097">
    <property type="protein sequence ID" value="ACD91177.1"/>
    <property type="molecule type" value="Genomic_DNA"/>
</dbReference>
<evidence type="ECO:0000259" key="13">
    <source>
        <dbReference type="Pfam" id="PF00593"/>
    </source>
</evidence>
<reference evidence="15 16" key="1">
    <citation type="submission" date="2008-05" db="EMBL/GenBank/DDBJ databases">
        <title>Complete sequence of Chlorobium limicola DSM 245.</title>
        <authorList>
            <consortium name="US DOE Joint Genome Institute"/>
            <person name="Lucas S."/>
            <person name="Copeland A."/>
            <person name="Lapidus A."/>
            <person name="Glavina del Rio T."/>
            <person name="Dalin E."/>
            <person name="Tice H."/>
            <person name="Bruce D."/>
            <person name="Goodwin L."/>
            <person name="Pitluck S."/>
            <person name="Schmutz J."/>
            <person name="Larimer F."/>
            <person name="Land M."/>
            <person name="Hauser L."/>
            <person name="Kyrpides N."/>
            <person name="Ovchinnikova G."/>
            <person name="Zhao F."/>
            <person name="Li T."/>
            <person name="Liu Z."/>
            <person name="Overmann J."/>
            <person name="Bryant D.A."/>
            <person name="Richardson P."/>
        </authorList>
    </citation>
    <scope>NUCLEOTIDE SEQUENCE [LARGE SCALE GENOMIC DNA]</scope>
    <source>
        <strain evidence="16">DSM 245 / NBRC 103803 / 6330</strain>
    </source>
</reference>
<dbReference type="KEGG" id="cli:Clim_2153"/>
<dbReference type="Pfam" id="PF00593">
    <property type="entry name" value="TonB_dep_Rec_b-barrel"/>
    <property type="match status" value="1"/>
</dbReference>
<keyword evidence="5 12" id="KW-0732">Signal</keyword>
<evidence type="ECO:0000256" key="3">
    <source>
        <dbReference type="ARBA" id="ARBA00022452"/>
    </source>
</evidence>
<dbReference type="eggNOG" id="COG4771">
    <property type="taxonomic scope" value="Bacteria"/>
</dbReference>
<evidence type="ECO:0000313" key="16">
    <source>
        <dbReference type="Proteomes" id="UP000008841"/>
    </source>
</evidence>
<gene>
    <name evidence="15" type="ordered locus">Clim_2153</name>
</gene>
<evidence type="ECO:0000256" key="1">
    <source>
        <dbReference type="ARBA" id="ARBA00004571"/>
    </source>
</evidence>
<evidence type="ECO:0000313" key="15">
    <source>
        <dbReference type="EMBL" id="ACD91177.1"/>
    </source>
</evidence>
<dbReference type="Pfam" id="PF07715">
    <property type="entry name" value="Plug"/>
    <property type="match status" value="1"/>
</dbReference>
<name>B3EGR4_CHLL2</name>
<evidence type="ECO:0000256" key="10">
    <source>
        <dbReference type="PROSITE-ProRule" id="PRU01360"/>
    </source>
</evidence>
<keyword evidence="2 10" id="KW-0813">Transport</keyword>
<dbReference type="InterPro" id="IPR036942">
    <property type="entry name" value="Beta-barrel_TonB_sf"/>
</dbReference>
<dbReference type="Gene3D" id="2.40.170.20">
    <property type="entry name" value="TonB-dependent receptor, beta-barrel domain"/>
    <property type="match status" value="1"/>
</dbReference>
<proteinExistence type="inferred from homology"/>
<dbReference type="Pfam" id="PF13715">
    <property type="entry name" value="CarbopepD_reg_2"/>
    <property type="match status" value="1"/>
</dbReference>
<dbReference type="Gene3D" id="2.60.40.1120">
    <property type="entry name" value="Carboxypeptidase-like, regulatory domain"/>
    <property type="match status" value="1"/>
</dbReference>
<accession>B3EGR4</accession>
<protein>
    <submittedName>
        <fullName evidence="15">TonB-dependent receptor</fullName>
    </submittedName>
</protein>
<dbReference type="PROSITE" id="PS52016">
    <property type="entry name" value="TONB_DEPENDENT_REC_3"/>
    <property type="match status" value="1"/>
</dbReference>
<evidence type="ECO:0000256" key="5">
    <source>
        <dbReference type="ARBA" id="ARBA00022729"/>
    </source>
</evidence>
<dbReference type="PANTHER" id="PTHR30069">
    <property type="entry name" value="TONB-DEPENDENT OUTER MEMBRANE RECEPTOR"/>
    <property type="match status" value="1"/>
</dbReference>
<dbReference type="Proteomes" id="UP000008841">
    <property type="component" value="Chromosome"/>
</dbReference>
<dbReference type="SUPFAM" id="SSF56935">
    <property type="entry name" value="Porins"/>
    <property type="match status" value="1"/>
</dbReference>
<comment type="similarity">
    <text evidence="10 11">Belongs to the TonB-dependent receptor family.</text>
</comment>
<sequence precursor="true">MKTKNAQAYPLVRFVLSAFCLLALLVPLPSYGADTGSVKGKIIDKADGEGVYGASVTVAGTTIGTATDMNGNFTISGVPAKQQKISVSIVGYAPASQVVSVGAGQTAVVNLSLGQTTIMASEVVVGAALYKQDRLDVPTTTNVVSKEKIREEPNPSLDKNLETVPGVNINRSSGYSASTVQIRGSNTFQGGGIGTRVAAFYDGIPLSTPETGGIVWTNINMNSADKIEVVKGASTTLYGSGAMGGVVSVAGHLPDKFEVKAGASAGFYDKTPAEDQSAYRDGYTPWLWNTYVGIGNKSGKWNYSLLYSHSEDDGYRENSQTLLNDVKLKARYDIDATQYLQLSASYSETEAGYVSTWPYDIVGSGTFVAKPQFAYDLADSVYADDIVKRKDILAGLTYSNMLSDKLTLEARMYYTYNKYRIDYNPTSVTQLYPYLYPGSIYNGFIYNRDPGEFNENRSSRYGAGVKLDWRVADSHRLLFGVDGNIVDVESTQYTSGLPVAGEFGSIQEKNAAVFVQDEWKITDRLTALLSLRYDWSGIDADEVTFRDYSVTPGNNNDGPILTQSIENPSVDAISPRIALNYKAMDDMSFRASWGKSFRAPTLAERFVRDAGLFMGNPNPALDKETMTGWEVGVYKQFGDKLSLDISAYLNDYDNLIESRNLNTATGFPVVFEYQNIAKARIWGIETSLNYRPNNHWNFSLGYAYMNAKDKTGDAASLAGNDNPDPEWLAYRPEHTGSASVNWKANDDLTLNLTGRYVGKYKAVSTYPNPEGDNYPGDFVVFNLGMKYQLTENISTTLLCKNIGNVQYEEAEWFRAPGRSFVLGVDLTY</sequence>
<feature type="chain" id="PRO_5002786120" evidence="12">
    <location>
        <begin position="33"/>
        <end position="828"/>
    </location>
</feature>
<feature type="domain" description="TonB-dependent receptor plug" evidence="14">
    <location>
        <begin position="135"/>
        <end position="246"/>
    </location>
</feature>
<dbReference type="InterPro" id="IPR037066">
    <property type="entry name" value="Plug_dom_sf"/>
</dbReference>
<evidence type="ECO:0000256" key="7">
    <source>
        <dbReference type="ARBA" id="ARBA00023136"/>
    </source>
</evidence>
<dbReference type="InterPro" id="IPR012910">
    <property type="entry name" value="Plug_dom"/>
</dbReference>
<dbReference type="GO" id="GO:0009279">
    <property type="term" value="C:cell outer membrane"/>
    <property type="evidence" value="ECO:0007669"/>
    <property type="project" value="UniProtKB-SubCell"/>
</dbReference>
<dbReference type="GO" id="GO:0044718">
    <property type="term" value="P:siderophore transmembrane transport"/>
    <property type="evidence" value="ECO:0007669"/>
    <property type="project" value="TreeGrafter"/>
</dbReference>
<keyword evidence="3 10" id="KW-1134">Transmembrane beta strand</keyword>
<keyword evidence="8 15" id="KW-0675">Receptor</keyword>
<evidence type="ECO:0000259" key="14">
    <source>
        <dbReference type="Pfam" id="PF07715"/>
    </source>
</evidence>
<dbReference type="GO" id="GO:0015344">
    <property type="term" value="F:siderophore uptake transmembrane transporter activity"/>
    <property type="evidence" value="ECO:0007669"/>
    <property type="project" value="TreeGrafter"/>
</dbReference>
<dbReference type="OrthoDB" id="596248at2"/>
<dbReference type="InterPro" id="IPR008969">
    <property type="entry name" value="CarboxyPept-like_regulatory"/>
</dbReference>
<evidence type="ECO:0000256" key="11">
    <source>
        <dbReference type="RuleBase" id="RU003357"/>
    </source>
</evidence>
<organism evidence="15 16">
    <name type="scientific">Chlorobium limicola (strain DSM 245 / NBRC 103803 / 6330)</name>
    <dbReference type="NCBI Taxonomy" id="290315"/>
    <lineage>
        <taxon>Bacteria</taxon>
        <taxon>Pseudomonadati</taxon>
        <taxon>Chlorobiota</taxon>
        <taxon>Chlorobiia</taxon>
        <taxon>Chlorobiales</taxon>
        <taxon>Chlorobiaceae</taxon>
        <taxon>Chlorobium/Pelodictyon group</taxon>
        <taxon>Chlorobium</taxon>
    </lineage>
</organism>
<dbReference type="STRING" id="290315.Clim_2153"/>
<evidence type="ECO:0000256" key="6">
    <source>
        <dbReference type="ARBA" id="ARBA00023077"/>
    </source>
</evidence>
<dbReference type="HOGENOM" id="CLU_008287_18_4_10"/>
<keyword evidence="4 10" id="KW-0812">Transmembrane</keyword>